<dbReference type="EnsemblPlants" id="PGSC0003DMT400048108">
    <property type="protein sequence ID" value="PGSC0003DMT400048108"/>
    <property type="gene ID" value="PGSC0003DMG400018692"/>
</dbReference>
<sequence>MEPLSTKGNNLSIRQFIVLFSGGAAPGSFNLLLIVKSHIGKLFLIAVKGKRKIRPHTKRIWKHK</sequence>
<reference evidence="3" key="1">
    <citation type="journal article" date="2011" name="Nature">
        <title>Genome sequence and analysis of the tuber crop potato.</title>
        <authorList>
            <consortium name="The Potato Genome Sequencing Consortium"/>
        </authorList>
    </citation>
    <scope>NUCLEOTIDE SEQUENCE [LARGE SCALE GENOMIC DNA]</scope>
    <source>
        <strain evidence="3">cv. DM1-3 516 R44</strain>
    </source>
</reference>
<organism evidence="2 3">
    <name type="scientific">Solanum tuberosum</name>
    <name type="common">Potato</name>
    <dbReference type="NCBI Taxonomy" id="4113"/>
    <lineage>
        <taxon>Eukaryota</taxon>
        <taxon>Viridiplantae</taxon>
        <taxon>Streptophyta</taxon>
        <taxon>Embryophyta</taxon>
        <taxon>Tracheophyta</taxon>
        <taxon>Spermatophyta</taxon>
        <taxon>Magnoliopsida</taxon>
        <taxon>eudicotyledons</taxon>
        <taxon>Gunneridae</taxon>
        <taxon>Pentapetalae</taxon>
        <taxon>asterids</taxon>
        <taxon>lamiids</taxon>
        <taxon>Solanales</taxon>
        <taxon>Solanaceae</taxon>
        <taxon>Solanoideae</taxon>
        <taxon>Solaneae</taxon>
        <taxon>Solanum</taxon>
    </lineage>
</organism>
<keyword evidence="1" id="KW-0812">Transmembrane</keyword>
<feature type="transmembrane region" description="Helical" evidence="1">
    <location>
        <begin position="12"/>
        <end position="35"/>
    </location>
</feature>
<evidence type="ECO:0000313" key="3">
    <source>
        <dbReference type="Proteomes" id="UP000011115"/>
    </source>
</evidence>
<evidence type="ECO:0000313" key="2">
    <source>
        <dbReference type="EnsemblPlants" id="PGSC0003DMT400048108"/>
    </source>
</evidence>
<keyword evidence="1" id="KW-1133">Transmembrane helix</keyword>
<reference evidence="2" key="2">
    <citation type="submission" date="2015-06" db="UniProtKB">
        <authorList>
            <consortium name="EnsemblPlants"/>
        </authorList>
    </citation>
    <scope>IDENTIFICATION</scope>
    <source>
        <strain evidence="2">DM1-3 516 R44</strain>
    </source>
</reference>
<dbReference type="AlphaFoldDB" id="M1BLZ1"/>
<dbReference type="Gramene" id="PGSC0003DMT400048108">
    <property type="protein sequence ID" value="PGSC0003DMT400048108"/>
    <property type="gene ID" value="PGSC0003DMG400018692"/>
</dbReference>
<dbReference type="PaxDb" id="4113-PGSC0003DMT400048108"/>
<accession>M1BLZ1</accession>
<dbReference type="InParanoid" id="M1BLZ1"/>
<keyword evidence="3" id="KW-1185">Reference proteome</keyword>
<dbReference type="Proteomes" id="UP000011115">
    <property type="component" value="Unassembled WGS sequence"/>
</dbReference>
<proteinExistence type="predicted"/>
<evidence type="ECO:0000256" key="1">
    <source>
        <dbReference type="SAM" id="Phobius"/>
    </source>
</evidence>
<name>M1BLZ1_SOLTU</name>
<dbReference type="HOGENOM" id="CLU_2872044_0_0_1"/>
<protein>
    <submittedName>
        <fullName evidence="2">Actin</fullName>
    </submittedName>
</protein>
<keyword evidence="1" id="KW-0472">Membrane</keyword>